<name>A0A1X7HAW4_9PROT</name>
<sequence>MHNQPPRSHVYRQPNVVATQVTATVKWFNPERGYGFVKVGDSGKDALLPASLVVPAGHTTLPDGATVVVDIVEDRKGQQVSVLHSVDLSTAAPARPPARDRGFGDRGGDRGFGDRGDRGFGTRRDAGGPRERSFGDRGGDRNFGDRGGDRGGFQGRGQDRGYQDRSFQDRGQDRGFQDRGQDRGPRRPQASGPTSEVGATVKWFNGGKGYGFAQPDDGGRDVFIPARALESAGLRGLDDGQRVRMTIRQGEKGMEAVSLKIE</sequence>
<dbReference type="EMBL" id="FXAK01000007">
    <property type="protein sequence ID" value="SMF82929.1"/>
    <property type="molecule type" value="Genomic_DNA"/>
</dbReference>
<feature type="domain" description="CSD" evidence="2">
    <location>
        <begin position="20"/>
        <end position="87"/>
    </location>
</feature>
<accession>A0A1X7HAW4</accession>
<dbReference type="Pfam" id="PF00313">
    <property type="entry name" value="CSD"/>
    <property type="match status" value="2"/>
</dbReference>
<feature type="compositionally biased region" description="Basic and acidic residues" evidence="1">
    <location>
        <begin position="157"/>
        <end position="185"/>
    </location>
</feature>
<dbReference type="InterPro" id="IPR011129">
    <property type="entry name" value="CSD"/>
</dbReference>
<proteinExistence type="predicted"/>
<dbReference type="STRING" id="286727.SAMN02982917_5440"/>
<feature type="domain" description="CSD" evidence="2">
    <location>
        <begin position="196"/>
        <end position="261"/>
    </location>
</feature>
<protein>
    <submittedName>
        <fullName evidence="3">Cold shock protein (Beta-ribbon, CspA family)</fullName>
    </submittedName>
</protein>
<evidence type="ECO:0000313" key="4">
    <source>
        <dbReference type="Proteomes" id="UP000192936"/>
    </source>
</evidence>
<dbReference type="GO" id="GO:0003676">
    <property type="term" value="F:nucleic acid binding"/>
    <property type="evidence" value="ECO:0007669"/>
    <property type="project" value="InterPro"/>
</dbReference>
<dbReference type="PANTHER" id="PTHR11544">
    <property type="entry name" value="COLD SHOCK DOMAIN CONTAINING PROTEINS"/>
    <property type="match status" value="1"/>
</dbReference>
<dbReference type="Gene3D" id="2.40.50.140">
    <property type="entry name" value="Nucleic acid-binding proteins"/>
    <property type="match status" value="2"/>
</dbReference>
<dbReference type="CDD" id="cd04458">
    <property type="entry name" value="CSP_CDS"/>
    <property type="match status" value="2"/>
</dbReference>
<dbReference type="Proteomes" id="UP000192936">
    <property type="component" value="Unassembled WGS sequence"/>
</dbReference>
<organism evidence="3 4">
    <name type="scientific">Azospirillum oryzae</name>
    <dbReference type="NCBI Taxonomy" id="286727"/>
    <lineage>
        <taxon>Bacteria</taxon>
        <taxon>Pseudomonadati</taxon>
        <taxon>Pseudomonadota</taxon>
        <taxon>Alphaproteobacteria</taxon>
        <taxon>Rhodospirillales</taxon>
        <taxon>Azospirillaceae</taxon>
        <taxon>Azospirillum</taxon>
    </lineage>
</organism>
<dbReference type="SMART" id="SM00357">
    <property type="entry name" value="CSP"/>
    <property type="match status" value="2"/>
</dbReference>
<dbReference type="OrthoDB" id="9791685at2"/>
<dbReference type="RefSeq" id="WP_085090194.1">
    <property type="nucleotide sequence ID" value="NZ_FXAK01000007.1"/>
</dbReference>
<gene>
    <name evidence="3" type="ORF">SAMN02982917_5440</name>
</gene>
<dbReference type="InterPro" id="IPR012340">
    <property type="entry name" value="NA-bd_OB-fold"/>
</dbReference>
<feature type="region of interest" description="Disordered" evidence="1">
    <location>
        <begin position="83"/>
        <end position="200"/>
    </location>
</feature>
<dbReference type="InterPro" id="IPR002059">
    <property type="entry name" value="CSP_DNA-bd"/>
</dbReference>
<dbReference type="InterPro" id="IPR050181">
    <property type="entry name" value="Cold_shock_domain"/>
</dbReference>
<dbReference type="AlphaFoldDB" id="A0A1X7HAW4"/>
<evidence type="ECO:0000313" key="3">
    <source>
        <dbReference type="EMBL" id="SMF82929.1"/>
    </source>
</evidence>
<dbReference type="GO" id="GO:0005829">
    <property type="term" value="C:cytosol"/>
    <property type="evidence" value="ECO:0007669"/>
    <property type="project" value="UniProtKB-ARBA"/>
</dbReference>
<feature type="compositionally biased region" description="Basic and acidic residues" evidence="1">
    <location>
        <begin position="97"/>
        <end position="149"/>
    </location>
</feature>
<dbReference type="PRINTS" id="PR00050">
    <property type="entry name" value="COLDSHOCK"/>
</dbReference>
<reference evidence="3 4" key="1">
    <citation type="submission" date="2017-04" db="EMBL/GenBank/DDBJ databases">
        <authorList>
            <person name="Afonso C.L."/>
            <person name="Miller P.J."/>
            <person name="Scott M.A."/>
            <person name="Spackman E."/>
            <person name="Goraichik I."/>
            <person name="Dimitrov K.M."/>
            <person name="Suarez D.L."/>
            <person name="Swayne D.E."/>
        </authorList>
    </citation>
    <scope>NUCLEOTIDE SEQUENCE [LARGE SCALE GENOMIC DNA]</scope>
    <source>
        <strain evidence="3 4">A2P</strain>
    </source>
</reference>
<evidence type="ECO:0000259" key="2">
    <source>
        <dbReference type="PROSITE" id="PS51857"/>
    </source>
</evidence>
<dbReference type="SUPFAM" id="SSF50249">
    <property type="entry name" value="Nucleic acid-binding proteins"/>
    <property type="match status" value="2"/>
</dbReference>
<evidence type="ECO:0000256" key="1">
    <source>
        <dbReference type="SAM" id="MobiDB-lite"/>
    </source>
</evidence>
<dbReference type="PROSITE" id="PS51857">
    <property type="entry name" value="CSD_2"/>
    <property type="match status" value="2"/>
</dbReference>